<dbReference type="GO" id="GO:0003824">
    <property type="term" value="F:catalytic activity"/>
    <property type="evidence" value="ECO:0007669"/>
    <property type="project" value="InterPro"/>
</dbReference>
<dbReference type="Gene3D" id="2.40.33.20">
    <property type="entry name" value="PK beta-barrel domain-like"/>
    <property type="match status" value="1"/>
</dbReference>
<dbReference type="EMBL" id="AYKG01000001">
    <property type="protein sequence ID" value="ROO32842.1"/>
    <property type="molecule type" value="Genomic_DNA"/>
</dbReference>
<protein>
    <submittedName>
        <fullName evidence="2">Sulfurase</fullName>
    </submittedName>
</protein>
<proteinExistence type="predicted"/>
<evidence type="ECO:0000313" key="3">
    <source>
        <dbReference type="Proteomes" id="UP000285310"/>
    </source>
</evidence>
<dbReference type="InterPro" id="IPR052716">
    <property type="entry name" value="MOSC_domain"/>
</dbReference>
<dbReference type="GO" id="GO:0030170">
    <property type="term" value="F:pyridoxal phosphate binding"/>
    <property type="evidence" value="ECO:0007669"/>
    <property type="project" value="InterPro"/>
</dbReference>
<dbReference type="Proteomes" id="UP000285310">
    <property type="component" value="Unassembled WGS sequence"/>
</dbReference>
<dbReference type="AlphaFoldDB" id="A0A423Q2F3"/>
<accession>A0A423Q2F3</accession>
<feature type="domain" description="MOSC" evidence="1">
    <location>
        <begin position="28"/>
        <end position="165"/>
    </location>
</feature>
<dbReference type="GO" id="GO:0030151">
    <property type="term" value="F:molybdenum ion binding"/>
    <property type="evidence" value="ECO:0007669"/>
    <property type="project" value="InterPro"/>
</dbReference>
<dbReference type="OrthoDB" id="1550913at2"/>
<dbReference type="InParanoid" id="A0A423Q2F3"/>
<dbReference type="Pfam" id="PF03473">
    <property type="entry name" value="MOSC"/>
    <property type="match status" value="1"/>
</dbReference>
<evidence type="ECO:0000259" key="1">
    <source>
        <dbReference type="PROSITE" id="PS51340"/>
    </source>
</evidence>
<keyword evidence="3" id="KW-1185">Reference proteome</keyword>
<dbReference type="PANTHER" id="PTHR36930">
    <property type="entry name" value="METAL-SULFUR CLUSTER BIOSYNTHESIS PROTEINS YUAD-RELATED"/>
    <property type="match status" value="1"/>
</dbReference>
<dbReference type="PANTHER" id="PTHR36930:SF1">
    <property type="entry name" value="MOSC DOMAIN-CONTAINING PROTEIN"/>
    <property type="match status" value="1"/>
</dbReference>
<gene>
    <name evidence="2" type="ORF">SAJA_01010</name>
</gene>
<reference evidence="2 3" key="1">
    <citation type="submission" date="2013-10" db="EMBL/GenBank/DDBJ databases">
        <title>Salinisphaera japonica YTM-1 Genome Sequencing.</title>
        <authorList>
            <person name="Lai Q."/>
            <person name="Li C."/>
            <person name="Shao Z."/>
        </authorList>
    </citation>
    <scope>NUCLEOTIDE SEQUENCE [LARGE SCALE GENOMIC DNA]</scope>
    <source>
        <strain evidence="2 3">YTM-1</strain>
    </source>
</reference>
<name>A0A423Q2F3_9GAMM</name>
<comment type="caution">
    <text evidence="2">The sequence shown here is derived from an EMBL/GenBank/DDBJ whole genome shotgun (WGS) entry which is preliminary data.</text>
</comment>
<sequence>MSQSSAQNSLNAYIHGLYIAAARGRPMQAVARATAVAGHGLAGDRYHDAVGTFSSRAALVPGARALSLIDTADIARCNDRLGSTLSGADLRRNIVVEGIDLLAWRDRRFALGEVIIRIAGRCAPCGLLSRYAGWDMRTGLYRGGGMRAVIERGGEIRIDQPLIALD</sequence>
<dbReference type="SUPFAM" id="SSF50800">
    <property type="entry name" value="PK beta-barrel domain-like"/>
    <property type="match status" value="1"/>
</dbReference>
<evidence type="ECO:0000313" key="2">
    <source>
        <dbReference type="EMBL" id="ROO32842.1"/>
    </source>
</evidence>
<dbReference type="RefSeq" id="WP_123656777.1">
    <property type="nucleotide sequence ID" value="NZ_AYKG01000001.1"/>
</dbReference>
<dbReference type="InterPro" id="IPR005302">
    <property type="entry name" value="MoCF_Sase_C"/>
</dbReference>
<dbReference type="PROSITE" id="PS51340">
    <property type="entry name" value="MOSC"/>
    <property type="match status" value="1"/>
</dbReference>
<organism evidence="2 3">
    <name type="scientific">Salinisphaera japonica YTM-1</name>
    <dbReference type="NCBI Taxonomy" id="1209778"/>
    <lineage>
        <taxon>Bacteria</taxon>
        <taxon>Pseudomonadati</taxon>
        <taxon>Pseudomonadota</taxon>
        <taxon>Gammaproteobacteria</taxon>
        <taxon>Salinisphaerales</taxon>
        <taxon>Salinisphaeraceae</taxon>
        <taxon>Salinisphaera</taxon>
    </lineage>
</organism>
<dbReference type="InterPro" id="IPR011037">
    <property type="entry name" value="Pyrv_Knase-like_insert_dom_sf"/>
</dbReference>